<name>A0A4V3EIU6_9ACTN</name>
<dbReference type="Proteomes" id="UP000294558">
    <property type="component" value="Unassembled WGS sequence"/>
</dbReference>
<keyword evidence="2" id="KW-1185">Reference proteome</keyword>
<organism evidence="1 2">
    <name type="scientific">Ilumatobacter fluminis</name>
    <dbReference type="NCBI Taxonomy" id="467091"/>
    <lineage>
        <taxon>Bacteria</taxon>
        <taxon>Bacillati</taxon>
        <taxon>Actinomycetota</taxon>
        <taxon>Acidimicrobiia</taxon>
        <taxon>Acidimicrobiales</taxon>
        <taxon>Ilumatobacteraceae</taxon>
        <taxon>Ilumatobacter</taxon>
    </lineage>
</organism>
<proteinExistence type="predicted"/>
<dbReference type="EMBL" id="SOAU01000001">
    <property type="protein sequence ID" value="TDT14788.1"/>
    <property type="molecule type" value="Genomic_DNA"/>
</dbReference>
<dbReference type="AlphaFoldDB" id="A0A4V3EIU6"/>
<gene>
    <name evidence="1" type="ORF">BDK89_0344</name>
</gene>
<evidence type="ECO:0000313" key="1">
    <source>
        <dbReference type="EMBL" id="TDT14788.1"/>
    </source>
</evidence>
<protein>
    <submittedName>
        <fullName evidence="1">Uncharacterized protein</fullName>
    </submittedName>
</protein>
<reference evidence="1 2" key="1">
    <citation type="submission" date="2019-03" db="EMBL/GenBank/DDBJ databases">
        <title>Sequencing the genomes of 1000 actinobacteria strains.</title>
        <authorList>
            <person name="Klenk H.-P."/>
        </authorList>
    </citation>
    <scope>NUCLEOTIDE SEQUENCE [LARGE SCALE GENOMIC DNA]</scope>
    <source>
        <strain evidence="1 2">DSM 18936</strain>
    </source>
</reference>
<sequence length="93" mass="10192">MYWKPGDPVPEPTWTQDKLDAALDRLVERFEVSGDTIMSGVSPYGRGVVENRVQIDLSDASQAGTFAAQIGLEPPYEIYCITPEDVGSENADD</sequence>
<comment type="caution">
    <text evidence="1">The sequence shown here is derived from an EMBL/GenBank/DDBJ whole genome shotgun (WGS) entry which is preliminary data.</text>
</comment>
<accession>A0A4V3EIU6</accession>
<evidence type="ECO:0000313" key="2">
    <source>
        <dbReference type="Proteomes" id="UP000294558"/>
    </source>
</evidence>